<reference evidence="2" key="2">
    <citation type="submission" date="2015-03" db="EMBL/GenBank/DDBJ databases">
        <title>Genome sequence of Paenibacillus beijingensis strain DSM 24997T.</title>
        <authorList>
            <person name="Kwak Y."/>
            <person name="Shin J.-H."/>
        </authorList>
    </citation>
    <scope>NUCLEOTIDE SEQUENCE [LARGE SCALE GENOMIC DNA]</scope>
    <source>
        <strain evidence="2">DSM 24997</strain>
    </source>
</reference>
<gene>
    <name evidence="1" type="ORF">VN24_06910</name>
</gene>
<keyword evidence="2" id="KW-1185">Reference proteome</keyword>
<dbReference type="AlphaFoldDB" id="A0A0D5NG42"/>
<name>A0A0D5NG42_9BACL</name>
<sequence length="67" mass="7555">MLKKKMLAPTLVNAGADIKISFAYKPAPSKMYVQRFLEDNAIDVPLKDGHFDAPKERGLYYYGISAF</sequence>
<reference evidence="1 2" key="1">
    <citation type="journal article" date="2015" name="J. Biotechnol.">
        <title>Complete genome sequence of Paenibacillus beijingensis 7188(T) (=DSM 24997(T)), a novel rhizobacterium from jujube garden soil.</title>
        <authorList>
            <person name="Kwak Y."/>
            <person name="Shin J.H."/>
        </authorList>
    </citation>
    <scope>NUCLEOTIDE SEQUENCE [LARGE SCALE GENOMIC DNA]</scope>
    <source>
        <strain evidence="1 2">DSM 24997</strain>
    </source>
</reference>
<evidence type="ECO:0000313" key="2">
    <source>
        <dbReference type="Proteomes" id="UP000032633"/>
    </source>
</evidence>
<proteinExistence type="predicted"/>
<dbReference type="EMBL" id="CP011058">
    <property type="protein sequence ID" value="AJY74354.1"/>
    <property type="molecule type" value="Genomic_DNA"/>
</dbReference>
<evidence type="ECO:0000313" key="1">
    <source>
        <dbReference type="EMBL" id="AJY74354.1"/>
    </source>
</evidence>
<dbReference type="PATRIC" id="fig|1126833.4.peg.1513"/>
<dbReference type="HOGENOM" id="CLU_2808320_0_0_9"/>
<protein>
    <submittedName>
        <fullName evidence="1">Uncharacterized protein</fullName>
    </submittedName>
</protein>
<dbReference type="Proteomes" id="UP000032633">
    <property type="component" value="Chromosome"/>
</dbReference>
<dbReference type="KEGG" id="pbj:VN24_06910"/>
<accession>A0A0D5NG42</accession>
<organism evidence="1 2">
    <name type="scientific">Paenibacillus beijingensis</name>
    <dbReference type="NCBI Taxonomy" id="1126833"/>
    <lineage>
        <taxon>Bacteria</taxon>
        <taxon>Bacillati</taxon>
        <taxon>Bacillota</taxon>
        <taxon>Bacilli</taxon>
        <taxon>Bacillales</taxon>
        <taxon>Paenibacillaceae</taxon>
        <taxon>Paenibacillus</taxon>
    </lineage>
</organism>